<sequence>MEEIPTMHPPSPAPLNPDTSPVTTAVLRELLADLQKNMLTDIRADLQGLKRQIGNLETASNTNAQQITTLQQAVQKLQQQSYDQRFSMLDDIRRRNHLKIRGIPVAEIPHLLQCLMLALLHPKQAKAVGAKGSFQSTKITKSPC</sequence>
<gene>
    <name evidence="1" type="ORF">PECUL_23A034516</name>
</gene>
<organism evidence="1 2">
    <name type="scientific">Pelobates cultripes</name>
    <name type="common">Western spadefoot toad</name>
    <dbReference type="NCBI Taxonomy" id="61616"/>
    <lineage>
        <taxon>Eukaryota</taxon>
        <taxon>Metazoa</taxon>
        <taxon>Chordata</taxon>
        <taxon>Craniata</taxon>
        <taxon>Vertebrata</taxon>
        <taxon>Euteleostomi</taxon>
        <taxon>Amphibia</taxon>
        <taxon>Batrachia</taxon>
        <taxon>Anura</taxon>
        <taxon>Pelobatoidea</taxon>
        <taxon>Pelobatidae</taxon>
        <taxon>Pelobates</taxon>
    </lineage>
</organism>
<evidence type="ECO:0000313" key="1">
    <source>
        <dbReference type="EMBL" id="CAH2222900.1"/>
    </source>
</evidence>
<proteinExistence type="predicted"/>
<keyword evidence="2" id="KW-1185">Reference proteome</keyword>
<dbReference type="AlphaFoldDB" id="A0AAD1VKL4"/>
<evidence type="ECO:0000313" key="2">
    <source>
        <dbReference type="Proteomes" id="UP001295444"/>
    </source>
</evidence>
<protein>
    <submittedName>
        <fullName evidence="1">Uncharacterized protein</fullName>
    </submittedName>
</protein>
<dbReference type="Proteomes" id="UP001295444">
    <property type="component" value="Chromosome 01"/>
</dbReference>
<name>A0AAD1VKL4_PELCU</name>
<reference evidence="1" key="1">
    <citation type="submission" date="2022-03" db="EMBL/GenBank/DDBJ databases">
        <authorList>
            <person name="Alioto T."/>
            <person name="Alioto T."/>
            <person name="Gomez Garrido J."/>
        </authorList>
    </citation>
    <scope>NUCLEOTIDE SEQUENCE</scope>
</reference>
<accession>A0AAD1VKL4</accession>
<dbReference type="EMBL" id="OW240912">
    <property type="protein sequence ID" value="CAH2222900.1"/>
    <property type="molecule type" value="Genomic_DNA"/>
</dbReference>